<dbReference type="AlphaFoldDB" id="A0A6M4A3C2"/>
<dbReference type="GO" id="GO:0003677">
    <property type="term" value="F:DNA binding"/>
    <property type="evidence" value="ECO:0007669"/>
    <property type="project" value="InterPro"/>
</dbReference>
<gene>
    <name evidence="2" type="ORF">EJG51_004825</name>
</gene>
<name>A0A6M4A3C2_9BURK</name>
<reference evidence="2 3" key="1">
    <citation type="journal article" date="2019" name="Int. J. Syst. Evol. Microbiol.">
        <title>Undibacterium piscinae sp. nov., isolated from Korean shiner intestine.</title>
        <authorList>
            <person name="Lee S.Y."/>
            <person name="Kang W."/>
            <person name="Kim P.S."/>
            <person name="Kim H.S."/>
            <person name="Sung H."/>
            <person name="Shin N.R."/>
            <person name="Whon T.W."/>
            <person name="Yun J.H."/>
            <person name="Lee J.Y."/>
            <person name="Lee J.Y."/>
            <person name="Jung M.J."/>
            <person name="Jeong Y.S."/>
            <person name="Tak E.J."/>
            <person name="Han J.E."/>
            <person name="Hyun D.W."/>
            <person name="Kang M.S."/>
            <person name="Lee K.E."/>
            <person name="Lee B.H."/>
            <person name="Bae J.W."/>
        </authorList>
    </citation>
    <scope>NUCLEOTIDE SEQUENCE [LARGE SCALE GENOMIC DNA]</scope>
    <source>
        <strain evidence="2 3">S11R28</strain>
    </source>
</reference>
<protein>
    <submittedName>
        <fullName evidence="2">Helix-turn-helix domain-containing protein</fullName>
    </submittedName>
</protein>
<dbReference type="PANTHER" id="PTHR34475:SF1">
    <property type="entry name" value="CYTOSKELETON PROTEIN RODZ"/>
    <property type="match status" value="1"/>
</dbReference>
<feature type="transmembrane region" description="Helical" evidence="1">
    <location>
        <begin position="138"/>
        <end position="155"/>
    </location>
</feature>
<dbReference type="SUPFAM" id="SSF47413">
    <property type="entry name" value="lambda repressor-like DNA-binding domains"/>
    <property type="match status" value="1"/>
</dbReference>
<organism evidence="2 3">
    <name type="scientific">Undibacterium piscinae</name>
    <dbReference type="NCBI Taxonomy" id="2495591"/>
    <lineage>
        <taxon>Bacteria</taxon>
        <taxon>Pseudomonadati</taxon>
        <taxon>Pseudomonadota</taxon>
        <taxon>Betaproteobacteria</taxon>
        <taxon>Burkholderiales</taxon>
        <taxon>Oxalobacteraceae</taxon>
        <taxon>Undibacterium</taxon>
    </lineage>
</organism>
<dbReference type="InterPro" id="IPR050400">
    <property type="entry name" value="Bact_Cytoskel_RodZ"/>
</dbReference>
<dbReference type="Pfam" id="PF13413">
    <property type="entry name" value="HTH_25"/>
    <property type="match status" value="1"/>
</dbReference>
<keyword evidence="1" id="KW-0472">Membrane</keyword>
<evidence type="ECO:0000256" key="1">
    <source>
        <dbReference type="SAM" id="Phobius"/>
    </source>
</evidence>
<proteinExistence type="predicted"/>
<evidence type="ECO:0000313" key="2">
    <source>
        <dbReference type="EMBL" id="QJQ05280.1"/>
    </source>
</evidence>
<dbReference type="Proteomes" id="UP000274350">
    <property type="component" value="Chromosome"/>
</dbReference>
<keyword evidence="3" id="KW-1185">Reference proteome</keyword>
<dbReference type="Gene3D" id="1.10.260.40">
    <property type="entry name" value="lambda repressor-like DNA-binding domains"/>
    <property type="match status" value="1"/>
</dbReference>
<evidence type="ECO:0000313" key="3">
    <source>
        <dbReference type="Proteomes" id="UP000274350"/>
    </source>
</evidence>
<keyword evidence="1" id="KW-0812">Transmembrane</keyword>
<accession>A0A6M4A3C2</accession>
<sequence>MSDNGMNQPLEQLDVPGLDLHSKPMLAVVDTAGSLLSAARRQKEWTVQQVADQLKLSSKQVVAIELNQFEALPQMVIVRGFIRAYAKLLKIDANAVIALLPNEVGNDQLASASKPALSTPFLESRLSLVGRHDNNSKYLLGAALLGVLALAFFLLQKFEHADVVNKFF</sequence>
<dbReference type="EMBL" id="CP051152">
    <property type="protein sequence ID" value="QJQ05280.1"/>
    <property type="molecule type" value="Genomic_DNA"/>
</dbReference>
<dbReference type="KEGG" id="upi:EJG51_004825"/>
<keyword evidence="1" id="KW-1133">Transmembrane helix</keyword>
<dbReference type="PANTHER" id="PTHR34475">
    <property type="match status" value="1"/>
</dbReference>
<dbReference type="InterPro" id="IPR010982">
    <property type="entry name" value="Lambda_DNA-bd_dom_sf"/>
</dbReference>